<dbReference type="SUPFAM" id="SSF56300">
    <property type="entry name" value="Metallo-dependent phosphatases"/>
    <property type="match status" value="1"/>
</dbReference>
<proteinExistence type="predicted"/>
<dbReference type="InterPro" id="IPR029052">
    <property type="entry name" value="Metallo-depent_PP-like"/>
</dbReference>
<comment type="caution">
    <text evidence="2">The sequence shown here is derived from an EMBL/GenBank/DDBJ whole genome shotgun (WGS) entry which is preliminary data.</text>
</comment>
<evidence type="ECO:0000313" key="2">
    <source>
        <dbReference type="EMBL" id="MET4575519.1"/>
    </source>
</evidence>
<dbReference type="NCBIfam" id="TIGR04123">
    <property type="entry name" value="P_estr_lig_assc"/>
    <property type="match status" value="1"/>
</dbReference>
<feature type="domain" description="Calcineurin-like phosphoesterase" evidence="1">
    <location>
        <begin position="34"/>
        <end position="164"/>
    </location>
</feature>
<sequence length="223" mass="24943">MKDSVQHQSLEIDVAGEAMIALSGRALYWPRERMLMIADLHLGKSDTFRAFGIAVPQAVQRHDLMRLNHLLQEVQPRSLVVLGDFVHGRIVGDDTRLAWSHFRNAHRDVDLILTRGNHDRSINAADWQLDQVVSFVQVGPVLLSHEPKFPVALAPEHFLNVHGHVHPIFKAPGWRRALPALVQEGTQLVLPAFSAFTAGMTCHSSSSRVWVFAEDPGLIARVQ</sequence>
<dbReference type="Gene3D" id="3.60.21.10">
    <property type="match status" value="1"/>
</dbReference>
<dbReference type="Pfam" id="PF00149">
    <property type="entry name" value="Metallophos"/>
    <property type="match status" value="1"/>
</dbReference>
<accession>A0ABV2Q3D2</accession>
<evidence type="ECO:0000259" key="1">
    <source>
        <dbReference type="Pfam" id="PF00149"/>
    </source>
</evidence>
<dbReference type="RefSeq" id="WP_354441004.1">
    <property type="nucleotide sequence ID" value="NZ_JBEPSH010000001.1"/>
</dbReference>
<dbReference type="PIRSF" id="PIRSF000887">
    <property type="entry name" value="Pesterase_MJ0037"/>
    <property type="match status" value="1"/>
</dbReference>
<gene>
    <name evidence="2" type="ORF">ABIE13_000616</name>
</gene>
<dbReference type="PANTHER" id="PTHR39323">
    <property type="entry name" value="BLR1149 PROTEIN"/>
    <property type="match status" value="1"/>
</dbReference>
<organism evidence="2 3">
    <name type="scientific">Ottowia thiooxydans</name>
    <dbReference type="NCBI Taxonomy" id="219182"/>
    <lineage>
        <taxon>Bacteria</taxon>
        <taxon>Pseudomonadati</taxon>
        <taxon>Pseudomonadota</taxon>
        <taxon>Betaproteobacteria</taxon>
        <taxon>Burkholderiales</taxon>
        <taxon>Comamonadaceae</taxon>
        <taxon>Ottowia</taxon>
    </lineage>
</organism>
<name>A0ABV2Q3D2_9BURK</name>
<dbReference type="PANTHER" id="PTHR39323:SF1">
    <property type="entry name" value="BLR1149 PROTEIN"/>
    <property type="match status" value="1"/>
</dbReference>
<keyword evidence="2" id="KW-0436">Ligase</keyword>
<dbReference type="EMBL" id="JBEPSH010000001">
    <property type="protein sequence ID" value="MET4575519.1"/>
    <property type="molecule type" value="Genomic_DNA"/>
</dbReference>
<dbReference type="GO" id="GO:0016874">
    <property type="term" value="F:ligase activity"/>
    <property type="evidence" value="ECO:0007669"/>
    <property type="project" value="UniProtKB-KW"/>
</dbReference>
<protein>
    <submittedName>
        <fullName evidence="2">DNA ligase-associated metallophosphoesterase</fullName>
    </submittedName>
</protein>
<dbReference type="InterPro" id="IPR024173">
    <property type="entry name" value="Pesterase_MJ0037-like"/>
</dbReference>
<dbReference type="Proteomes" id="UP001549320">
    <property type="component" value="Unassembled WGS sequence"/>
</dbReference>
<dbReference type="InterPro" id="IPR026336">
    <property type="entry name" value="PdeM-like"/>
</dbReference>
<evidence type="ECO:0000313" key="3">
    <source>
        <dbReference type="Proteomes" id="UP001549320"/>
    </source>
</evidence>
<reference evidence="2 3" key="1">
    <citation type="submission" date="2024-06" db="EMBL/GenBank/DDBJ databases">
        <title>Sorghum-associated microbial communities from plants grown in Nebraska, USA.</title>
        <authorList>
            <person name="Schachtman D."/>
        </authorList>
    </citation>
    <scope>NUCLEOTIDE SEQUENCE [LARGE SCALE GENOMIC DNA]</scope>
    <source>
        <strain evidence="2 3">2709</strain>
    </source>
</reference>
<keyword evidence="3" id="KW-1185">Reference proteome</keyword>
<dbReference type="InterPro" id="IPR004843">
    <property type="entry name" value="Calcineurin-like_PHP"/>
</dbReference>